<evidence type="ECO:0000256" key="1">
    <source>
        <dbReference type="ARBA" id="ARBA00010333"/>
    </source>
</evidence>
<dbReference type="SMART" id="SM00062">
    <property type="entry name" value="PBPb"/>
    <property type="match status" value="1"/>
</dbReference>
<feature type="domain" description="Solute-binding protein family 3/N-terminal" evidence="3">
    <location>
        <begin position="31"/>
        <end position="257"/>
    </location>
</feature>
<dbReference type="EMBL" id="BAAAEI010000024">
    <property type="protein sequence ID" value="GAA0371110.1"/>
    <property type="molecule type" value="Genomic_DNA"/>
</dbReference>
<proteinExistence type="inferred from homology"/>
<dbReference type="Pfam" id="PF00497">
    <property type="entry name" value="SBP_bac_3"/>
    <property type="match status" value="1"/>
</dbReference>
<sequence length="263" mass="30130">MQCLLVAAAICAMKVLFLVYFICGWAWARPAILVAYHHSPPYSVVHADGGASGMDLEILQLVAAQMDIEIRTVNCPLSRCLLMMEQSQLDLMMGLLKTSERQTFLNYIEPPYYQLRSSYSFYTRADRNIRVEHYDDLKNYSIGLTRGAVYFPRFNQDQTLRKVPLATEEMQIQLLLKGRVDLVISVDSTFEYMLVSLGGADQIRKVAYQEWLPVRSYMVLSKESPFNEKMPEFYQALRKLQADGSLQAILSRYGIESLSDAEF</sequence>
<comment type="similarity">
    <text evidence="1">Belongs to the bacterial solute-binding protein 3 family.</text>
</comment>
<dbReference type="RefSeq" id="WP_343847187.1">
    <property type="nucleotide sequence ID" value="NZ_BAAAEI010000024.1"/>
</dbReference>
<keyword evidence="5" id="KW-1185">Reference proteome</keyword>
<dbReference type="PANTHER" id="PTHR35936">
    <property type="entry name" value="MEMBRANE-BOUND LYTIC MUREIN TRANSGLYCOSYLASE F"/>
    <property type="match status" value="1"/>
</dbReference>
<dbReference type="InterPro" id="IPR001638">
    <property type="entry name" value="Solute-binding_3/MltF_N"/>
</dbReference>
<dbReference type="Proteomes" id="UP001501757">
    <property type="component" value="Unassembled WGS sequence"/>
</dbReference>
<reference evidence="4 5" key="1">
    <citation type="journal article" date="2019" name="Int. J. Syst. Evol. Microbiol.">
        <title>The Global Catalogue of Microorganisms (GCM) 10K type strain sequencing project: providing services to taxonomists for standard genome sequencing and annotation.</title>
        <authorList>
            <consortium name="The Broad Institute Genomics Platform"/>
            <consortium name="The Broad Institute Genome Sequencing Center for Infectious Disease"/>
            <person name="Wu L."/>
            <person name="Ma J."/>
        </authorList>
    </citation>
    <scope>NUCLEOTIDE SEQUENCE [LARGE SCALE GENOMIC DNA]</scope>
    <source>
        <strain evidence="4 5">JCM 13378</strain>
    </source>
</reference>
<organism evidence="4 5">
    <name type="scientific">Bowmanella denitrificans</name>
    <dbReference type="NCBI Taxonomy" id="366582"/>
    <lineage>
        <taxon>Bacteria</taxon>
        <taxon>Pseudomonadati</taxon>
        <taxon>Pseudomonadota</taxon>
        <taxon>Gammaproteobacteria</taxon>
        <taxon>Alteromonadales</taxon>
        <taxon>Alteromonadaceae</taxon>
        <taxon>Bowmanella</taxon>
    </lineage>
</organism>
<name>A0ABN0XRT5_9ALTE</name>
<dbReference type="Gene3D" id="3.40.190.10">
    <property type="entry name" value="Periplasmic binding protein-like II"/>
    <property type="match status" value="2"/>
</dbReference>
<evidence type="ECO:0000313" key="4">
    <source>
        <dbReference type="EMBL" id="GAA0371110.1"/>
    </source>
</evidence>
<dbReference type="PANTHER" id="PTHR35936:SF25">
    <property type="entry name" value="ABC TRANSPORTER SUBSTRATE-BINDING PROTEIN"/>
    <property type="match status" value="1"/>
</dbReference>
<evidence type="ECO:0000256" key="2">
    <source>
        <dbReference type="ARBA" id="ARBA00022729"/>
    </source>
</evidence>
<protein>
    <submittedName>
        <fullName evidence="4">Transporter substrate-binding domain-containing protein</fullName>
    </submittedName>
</protein>
<comment type="caution">
    <text evidence="4">The sequence shown here is derived from an EMBL/GenBank/DDBJ whole genome shotgun (WGS) entry which is preliminary data.</text>
</comment>
<keyword evidence="2" id="KW-0732">Signal</keyword>
<accession>A0ABN0XRT5</accession>
<dbReference type="SUPFAM" id="SSF53850">
    <property type="entry name" value="Periplasmic binding protein-like II"/>
    <property type="match status" value="1"/>
</dbReference>
<gene>
    <name evidence="4" type="ORF">GCM10009092_39300</name>
</gene>
<evidence type="ECO:0000259" key="3">
    <source>
        <dbReference type="SMART" id="SM00062"/>
    </source>
</evidence>
<evidence type="ECO:0000313" key="5">
    <source>
        <dbReference type="Proteomes" id="UP001501757"/>
    </source>
</evidence>